<dbReference type="Gene3D" id="3.30.710.10">
    <property type="entry name" value="Potassium Channel Kv1.1, Chain A"/>
    <property type="match status" value="1"/>
</dbReference>
<evidence type="ECO:0000313" key="4">
    <source>
        <dbReference type="EMBL" id="OEU11674.1"/>
    </source>
</evidence>
<name>A0A1E7F0R8_9STRA</name>
<keyword evidence="5" id="KW-1185">Reference proteome</keyword>
<dbReference type="CDD" id="cd18316">
    <property type="entry name" value="BTB_POZ_KCTD-like"/>
    <property type="match status" value="1"/>
</dbReference>
<dbReference type="Proteomes" id="UP000095751">
    <property type="component" value="Unassembled WGS sequence"/>
</dbReference>
<dbReference type="InParanoid" id="A0A1E7F0R8"/>
<feature type="coiled-coil region" evidence="1">
    <location>
        <begin position="42"/>
        <end position="76"/>
    </location>
</feature>
<evidence type="ECO:0000313" key="5">
    <source>
        <dbReference type="Proteomes" id="UP000095751"/>
    </source>
</evidence>
<accession>A0A1E7F0R8</accession>
<dbReference type="InterPro" id="IPR011333">
    <property type="entry name" value="SKP1/BTB/POZ_sf"/>
</dbReference>
<reference evidence="4 5" key="1">
    <citation type="submission" date="2016-09" db="EMBL/GenBank/DDBJ databases">
        <title>Extensive genetic diversity and differential bi-allelic expression allows diatom success in the polar Southern Ocean.</title>
        <authorList>
            <consortium name="DOE Joint Genome Institute"/>
            <person name="Mock T."/>
            <person name="Otillar R.P."/>
            <person name="Strauss J."/>
            <person name="Dupont C."/>
            <person name="Frickenhaus S."/>
            <person name="Maumus F."/>
            <person name="Mcmullan M."/>
            <person name="Sanges R."/>
            <person name="Schmutz J."/>
            <person name="Toseland A."/>
            <person name="Valas R."/>
            <person name="Veluchamy A."/>
            <person name="Ward B.J."/>
            <person name="Allen A."/>
            <person name="Barry K."/>
            <person name="Falciatore A."/>
            <person name="Ferrante M."/>
            <person name="Fortunato A.E."/>
            <person name="Gloeckner G."/>
            <person name="Gruber A."/>
            <person name="Hipkin R."/>
            <person name="Janech M."/>
            <person name="Kroth P."/>
            <person name="Leese F."/>
            <person name="Lindquist E."/>
            <person name="Lyon B.R."/>
            <person name="Martin J."/>
            <person name="Mayer C."/>
            <person name="Parker M."/>
            <person name="Quesneville H."/>
            <person name="Raymond J."/>
            <person name="Uhlig C."/>
            <person name="Valentin K.U."/>
            <person name="Worden A.Z."/>
            <person name="Armbrust E.V."/>
            <person name="Bowler C."/>
            <person name="Green B."/>
            <person name="Moulton V."/>
            <person name="Van Oosterhout C."/>
            <person name="Grigoriev I."/>
        </authorList>
    </citation>
    <scope>NUCLEOTIDE SEQUENCE [LARGE SCALE GENOMIC DNA]</scope>
    <source>
        <strain evidence="4 5">CCMP1102</strain>
    </source>
</reference>
<dbReference type="OrthoDB" id="9975311at2759"/>
<proteinExistence type="predicted"/>
<dbReference type="SUPFAM" id="SSF54695">
    <property type="entry name" value="POZ domain"/>
    <property type="match status" value="1"/>
</dbReference>
<evidence type="ECO:0000256" key="1">
    <source>
        <dbReference type="SAM" id="Coils"/>
    </source>
</evidence>
<dbReference type="GO" id="GO:0051260">
    <property type="term" value="P:protein homooligomerization"/>
    <property type="evidence" value="ECO:0007669"/>
    <property type="project" value="InterPro"/>
</dbReference>
<protein>
    <recommendedName>
        <fullName evidence="3">Potassium channel tetramerisation-type BTB domain-containing protein</fullName>
    </recommendedName>
</protein>
<dbReference type="AlphaFoldDB" id="A0A1E7F0R8"/>
<organism evidence="4 5">
    <name type="scientific">Fragilariopsis cylindrus CCMP1102</name>
    <dbReference type="NCBI Taxonomy" id="635003"/>
    <lineage>
        <taxon>Eukaryota</taxon>
        <taxon>Sar</taxon>
        <taxon>Stramenopiles</taxon>
        <taxon>Ochrophyta</taxon>
        <taxon>Bacillariophyta</taxon>
        <taxon>Bacillariophyceae</taxon>
        <taxon>Bacillariophycidae</taxon>
        <taxon>Bacillariales</taxon>
        <taxon>Bacillariaceae</taxon>
        <taxon>Fragilariopsis</taxon>
    </lineage>
</organism>
<feature type="domain" description="Potassium channel tetramerisation-type BTB" evidence="3">
    <location>
        <begin position="89"/>
        <end position="152"/>
    </location>
</feature>
<evidence type="ECO:0000259" key="3">
    <source>
        <dbReference type="Pfam" id="PF02214"/>
    </source>
</evidence>
<dbReference type="PANTHER" id="PTHR14499">
    <property type="entry name" value="POTASSIUM CHANNEL TETRAMERIZATION DOMAIN-CONTAINING"/>
    <property type="match status" value="1"/>
</dbReference>
<evidence type="ECO:0000256" key="2">
    <source>
        <dbReference type="SAM" id="MobiDB-lite"/>
    </source>
</evidence>
<sequence>MNDDGPDNVDGEEGGGATAMDTTATATSTWNLAQLRRRANDADVAETALAESRKEIKVLKEEKNKLQNEIATMSSVFGSSANVSDDDFIEIDVGGKIIRVLRSTLCLAPDTMLAYMFSGRWDDRLTRDNDGHVLLDHDPELIEIIINFLRKKKREDPSDPVQSPPKVREEKKEDFISLLDYYGLSDFFYPPPVLLPLDIANIEVVHSNGSVVDVTKSVDKIQFTNASRERAHWFVACKPSLDVSEEGSFWKVTIDVLPYNHRIYLGIIGNIGASNFSCSDSTSYGWGCSGQVYHGGLIRGRDAGWTGFTEGECLYFHLKSNKLTMFSVDKNREFVIDIATTAFGGIATTAIREYYIHFNFQTARTALIFGAKISLEPLSDEERKLLPKN</sequence>
<feature type="region of interest" description="Disordered" evidence="2">
    <location>
        <begin position="1"/>
        <end position="23"/>
    </location>
</feature>
<dbReference type="Pfam" id="PF02214">
    <property type="entry name" value="BTB_2"/>
    <property type="match status" value="1"/>
</dbReference>
<keyword evidence="1" id="KW-0175">Coiled coil</keyword>
<dbReference type="EMBL" id="KV784366">
    <property type="protein sequence ID" value="OEU11674.1"/>
    <property type="molecule type" value="Genomic_DNA"/>
</dbReference>
<gene>
    <name evidence="4" type="ORF">FRACYDRAFT_270652</name>
</gene>
<dbReference type="KEGG" id="fcy:FRACYDRAFT_270652"/>
<dbReference type="InterPro" id="IPR003131">
    <property type="entry name" value="T1-type_BTB"/>
</dbReference>
<feature type="compositionally biased region" description="Acidic residues" evidence="2">
    <location>
        <begin position="1"/>
        <end position="13"/>
    </location>
</feature>
<dbReference type="PANTHER" id="PTHR14499:SF136">
    <property type="entry name" value="GH08630P"/>
    <property type="match status" value="1"/>
</dbReference>